<dbReference type="Pfam" id="PF02518">
    <property type="entry name" value="HATPase_c"/>
    <property type="match status" value="1"/>
</dbReference>
<evidence type="ECO:0000256" key="8">
    <source>
        <dbReference type="ARBA" id="ARBA00022777"/>
    </source>
</evidence>
<dbReference type="GO" id="GO:0005886">
    <property type="term" value="C:plasma membrane"/>
    <property type="evidence" value="ECO:0007669"/>
    <property type="project" value="UniProtKB-ARBA"/>
</dbReference>
<dbReference type="InterPro" id="IPR003594">
    <property type="entry name" value="HATPase_dom"/>
</dbReference>
<dbReference type="Pfam" id="PF08448">
    <property type="entry name" value="PAS_4"/>
    <property type="match status" value="1"/>
</dbReference>
<dbReference type="SMART" id="SM00387">
    <property type="entry name" value="HATPase_c"/>
    <property type="match status" value="1"/>
</dbReference>
<dbReference type="InterPro" id="IPR003661">
    <property type="entry name" value="HisK_dim/P_dom"/>
</dbReference>
<feature type="domain" description="Histidine kinase" evidence="15">
    <location>
        <begin position="528"/>
        <end position="742"/>
    </location>
</feature>
<evidence type="ECO:0000256" key="5">
    <source>
        <dbReference type="ARBA" id="ARBA00022679"/>
    </source>
</evidence>
<dbReference type="PRINTS" id="PR00344">
    <property type="entry name" value="BCTRLSENSOR"/>
</dbReference>
<dbReference type="EC" id="2.7.13.3" evidence="3"/>
<keyword evidence="10 14" id="KW-1133">Transmembrane helix</keyword>
<feature type="domain" description="PAS" evidence="16">
    <location>
        <begin position="373"/>
        <end position="443"/>
    </location>
</feature>
<dbReference type="SMART" id="SM00086">
    <property type="entry name" value="PAC"/>
    <property type="match status" value="3"/>
</dbReference>
<keyword evidence="6 14" id="KW-0812">Transmembrane</keyword>
<evidence type="ECO:0000256" key="9">
    <source>
        <dbReference type="ARBA" id="ARBA00022840"/>
    </source>
</evidence>
<evidence type="ECO:0000259" key="15">
    <source>
        <dbReference type="PROSITE" id="PS50109"/>
    </source>
</evidence>
<dbReference type="Gene3D" id="2.10.70.100">
    <property type="match status" value="1"/>
</dbReference>
<feature type="transmembrane region" description="Helical" evidence="14">
    <location>
        <begin position="79"/>
        <end position="97"/>
    </location>
</feature>
<evidence type="ECO:0000259" key="16">
    <source>
        <dbReference type="PROSITE" id="PS50112"/>
    </source>
</evidence>
<dbReference type="InterPro" id="IPR035965">
    <property type="entry name" value="PAS-like_dom_sf"/>
</dbReference>
<dbReference type="Proteomes" id="UP000197019">
    <property type="component" value="Chromosome"/>
</dbReference>
<keyword evidence="19" id="KW-1185">Reference proteome</keyword>
<feature type="domain" description="PAC" evidence="17">
    <location>
        <begin position="447"/>
        <end position="499"/>
    </location>
</feature>
<dbReference type="SUPFAM" id="SSF55785">
    <property type="entry name" value="PYP-like sensor domain (PAS domain)"/>
    <property type="match status" value="3"/>
</dbReference>
<dbReference type="FunFam" id="3.30.565.10:FF:000006">
    <property type="entry name" value="Sensor histidine kinase WalK"/>
    <property type="match status" value="1"/>
</dbReference>
<dbReference type="PANTHER" id="PTHR42878:SF15">
    <property type="entry name" value="BACTERIOPHYTOCHROME"/>
    <property type="match status" value="1"/>
</dbReference>
<organism evidence="18 19">
    <name type="scientific">Methylovulum psychrotolerans</name>
    <dbReference type="NCBI Taxonomy" id="1704499"/>
    <lineage>
        <taxon>Bacteria</taxon>
        <taxon>Pseudomonadati</taxon>
        <taxon>Pseudomonadota</taxon>
        <taxon>Gammaproteobacteria</taxon>
        <taxon>Methylococcales</taxon>
        <taxon>Methylococcaceae</taxon>
        <taxon>Methylovulum</taxon>
    </lineage>
</organism>
<dbReference type="AlphaFoldDB" id="A0A1Z4BUA2"/>
<dbReference type="GO" id="GO:0000156">
    <property type="term" value="F:phosphorelay response regulator activity"/>
    <property type="evidence" value="ECO:0007669"/>
    <property type="project" value="TreeGrafter"/>
</dbReference>
<dbReference type="InterPro" id="IPR036890">
    <property type="entry name" value="HATPase_C_sf"/>
</dbReference>
<dbReference type="SUPFAM" id="SSF55874">
    <property type="entry name" value="ATPase domain of HSP90 chaperone/DNA topoisomerase II/histidine kinase"/>
    <property type="match status" value="1"/>
</dbReference>
<feature type="transmembrane region" description="Helical" evidence="14">
    <location>
        <begin position="47"/>
        <end position="67"/>
    </location>
</feature>
<name>A0A1Z4BUA2_9GAMM</name>
<dbReference type="SUPFAM" id="SSF47384">
    <property type="entry name" value="Homodimeric domain of signal transducing histidine kinase"/>
    <property type="match status" value="1"/>
</dbReference>
<dbReference type="FunFam" id="1.10.287.130:FF:000070">
    <property type="entry name" value="Histidine kinase sensor protein"/>
    <property type="match status" value="1"/>
</dbReference>
<evidence type="ECO:0000256" key="3">
    <source>
        <dbReference type="ARBA" id="ARBA00012438"/>
    </source>
</evidence>
<dbReference type="Gene3D" id="3.30.565.10">
    <property type="entry name" value="Histidine kinase-like ATPase, C-terminal domain"/>
    <property type="match status" value="1"/>
</dbReference>
<comment type="subcellular location">
    <subcellularLocation>
        <location evidence="2">Membrane</location>
        <topology evidence="2">Multi-pass membrane protein</topology>
    </subcellularLocation>
</comment>
<dbReference type="Pfam" id="PF13493">
    <property type="entry name" value="DUF4118"/>
    <property type="match status" value="1"/>
</dbReference>
<evidence type="ECO:0000256" key="6">
    <source>
        <dbReference type="ARBA" id="ARBA00022692"/>
    </source>
</evidence>
<dbReference type="InterPro" id="IPR001610">
    <property type="entry name" value="PAC"/>
</dbReference>
<dbReference type="SMART" id="SM00388">
    <property type="entry name" value="HisKA"/>
    <property type="match status" value="1"/>
</dbReference>
<keyword evidence="7" id="KW-0547">Nucleotide-binding</keyword>
<evidence type="ECO:0000256" key="10">
    <source>
        <dbReference type="ARBA" id="ARBA00022989"/>
    </source>
</evidence>
<proteinExistence type="predicted"/>
<keyword evidence="9" id="KW-0067">ATP-binding</keyword>
<dbReference type="GO" id="GO:0007234">
    <property type="term" value="P:osmosensory signaling via phosphorelay pathway"/>
    <property type="evidence" value="ECO:0007669"/>
    <property type="project" value="TreeGrafter"/>
</dbReference>
<dbReference type="OrthoDB" id="9808408at2"/>
<evidence type="ECO:0000256" key="2">
    <source>
        <dbReference type="ARBA" id="ARBA00004141"/>
    </source>
</evidence>
<dbReference type="PROSITE" id="PS50112">
    <property type="entry name" value="PAS"/>
    <property type="match status" value="2"/>
</dbReference>
<keyword evidence="13" id="KW-0175">Coiled coil</keyword>
<evidence type="ECO:0000256" key="7">
    <source>
        <dbReference type="ARBA" id="ARBA00022741"/>
    </source>
</evidence>
<dbReference type="GO" id="GO:0005524">
    <property type="term" value="F:ATP binding"/>
    <property type="evidence" value="ECO:0007669"/>
    <property type="project" value="UniProtKB-KW"/>
</dbReference>
<dbReference type="GO" id="GO:0030295">
    <property type="term" value="F:protein kinase activator activity"/>
    <property type="evidence" value="ECO:0007669"/>
    <property type="project" value="TreeGrafter"/>
</dbReference>
<accession>A0A1Z4BUA2</accession>
<dbReference type="Gene3D" id="3.30.450.20">
    <property type="entry name" value="PAS domain"/>
    <property type="match status" value="3"/>
</dbReference>
<evidence type="ECO:0000256" key="11">
    <source>
        <dbReference type="ARBA" id="ARBA00023012"/>
    </source>
</evidence>
<sequence length="756" mass="85093">MKPPLLLWAILLPFLTLAVQWLLWPWLNPYVWLLFIPTVCLSARLGGFWGGLLSTAISAALGWYGFIYPQNFSPPLNSATVSTVLFLLIGYMVSYTHERLRRSQQQLAASLQQIRHDSEMQLQRYAQIVATSGDMLAFVDTDLRYYVVNPAYARLFGSSPEALQQRRLAEVVGTEIYTFIKPYLERALAGEPQRFVTEPICPDGQRRMFDVEYQPFRQNGLICGIVCSLRDITILKASEAKLKASEVTLREAQHLSKIGNWQWDLTTNSHYWSEEVSRIYGLDPLLPAVAYPQIRRFFTPESWGRLAVCIEKCLVSGIPYECDAQVLRPDGNPCWVIARGVAIRAADGSISKLHGTIQDITQRKQAEEWLRESEEKFRNAFANAAIGFSMTTIEGGFMDANPAYCTITGYTLDELRTLKFSEIIHPDDVKANMALLERMLAGQISDFVVENRYRRKDGEAIWVRKSIALVRKANGDSQWYIALVENISNRKQAEAQLQQLNADLERRVLERTAALTTANRELDSFVYAVSHDLRAPLRAMSGFSEALLDDYARQLPDTAKDYLQHIRLASQKMSGLIDGLLNLSRCIRRELHQDTVYISAVAEQVLAELQHNDPERQVSISIEAGLQVRADARMLEAVMRNLLGNAWKYTAYTAAANIRVYSQNQDGRIYVCVADNGAGFDMANAQHLFQPFQRLHSEEEFAGLGIGLATVQRIIDRHGGVIDGQGEPGKGAVFRFSLNVGSDNRPPPLNGTENNG</sequence>
<dbReference type="InterPro" id="IPR013655">
    <property type="entry name" value="PAS_fold_3"/>
</dbReference>
<dbReference type="InterPro" id="IPR000700">
    <property type="entry name" value="PAS-assoc_C"/>
</dbReference>
<gene>
    <name evidence="18" type="ORF">CEK71_01530</name>
</gene>
<dbReference type="InterPro" id="IPR004358">
    <property type="entry name" value="Sig_transdc_His_kin-like_C"/>
</dbReference>
<dbReference type="Pfam" id="PF08447">
    <property type="entry name" value="PAS_3"/>
    <property type="match status" value="2"/>
</dbReference>
<dbReference type="InterPro" id="IPR036097">
    <property type="entry name" value="HisK_dim/P_sf"/>
</dbReference>
<evidence type="ECO:0000256" key="4">
    <source>
        <dbReference type="ARBA" id="ARBA00022553"/>
    </source>
</evidence>
<dbReference type="Pfam" id="PF00512">
    <property type="entry name" value="HisKA"/>
    <property type="match status" value="1"/>
</dbReference>
<evidence type="ECO:0000256" key="1">
    <source>
        <dbReference type="ARBA" id="ARBA00000085"/>
    </source>
</evidence>
<dbReference type="PANTHER" id="PTHR42878">
    <property type="entry name" value="TWO-COMPONENT HISTIDINE KINASE"/>
    <property type="match status" value="1"/>
</dbReference>
<dbReference type="InterPro" id="IPR050351">
    <property type="entry name" value="BphY/WalK/GraS-like"/>
</dbReference>
<protein>
    <recommendedName>
        <fullName evidence="3">histidine kinase</fullName>
        <ecNumber evidence="3">2.7.13.3</ecNumber>
    </recommendedName>
</protein>
<dbReference type="InterPro" id="IPR005467">
    <property type="entry name" value="His_kinase_dom"/>
</dbReference>
<dbReference type="KEGG" id="mpsy:CEK71_01530"/>
<evidence type="ECO:0000313" key="18">
    <source>
        <dbReference type="EMBL" id="ASF44848.1"/>
    </source>
</evidence>
<keyword evidence="11" id="KW-0902">Two-component regulatory system</keyword>
<evidence type="ECO:0000256" key="12">
    <source>
        <dbReference type="ARBA" id="ARBA00023136"/>
    </source>
</evidence>
<dbReference type="Gene3D" id="1.10.287.130">
    <property type="match status" value="1"/>
</dbReference>
<evidence type="ECO:0000256" key="14">
    <source>
        <dbReference type="SAM" id="Phobius"/>
    </source>
</evidence>
<feature type="domain" description="PAC" evidence="17">
    <location>
        <begin position="320"/>
        <end position="372"/>
    </location>
</feature>
<evidence type="ECO:0000259" key="17">
    <source>
        <dbReference type="PROSITE" id="PS50113"/>
    </source>
</evidence>
<dbReference type="EMBL" id="CP022129">
    <property type="protein sequence ID" value="ASF44848.1"/>
    <property type="molecule type" value="Genomic_DNA"/>
</dbReference>
<keyword evidence="5" id="KW-0808">Transferase</keyword>
<feature type="domain" description="PAS" evidence="16">
    <location>
        <begin position="121"/>
        <end position="191"/>
    </location>
</feature>
<dbReference type="Gene3D" id="1.20.120.620">
    <property type="entry name" value="Backbone structure of the membrane domain of e. Coli histidine kinase receptor kdpd"/>
    <property type="match status" value="1"/>
</dbReference>
<keyword evidence="8" id="KW-0418">Kinase</keyword>
<dbReference type="InterPro" id="IPR038318">
    <property type="entry name" value="KdpD_sf"/>
</dbReference>
<feature type="transmembrane region" description="Helical" evidence="14">
    <location>
        <begin position="5"/>
        <end position="27"/>
    </location>
</feature>
<feature type="coiled-coil region" evidence="13">
    <location>
        <begin position="483"/>
        <end position="510"/>
    </location>
</feature>
<evidence type="ECO:0000256" key="13">
    <source>
        <dbReference type="SAM" id="Coils"/>
    </source>
</evidence>
<reference evidence="18 19" key="1">
    <citation type="submission" date="2017-06" db="EMBL/GenBank/DDBJ databases">
        <title>Genome Sequencing of the methanotroph Methylovulum psychrotolerants str. HV10-M2 isolated from a high-altitude environment.</title>
        <authorList>
            <person name="Mateos-Rivera A."/>
        </authorList>
    </citation>
    <scope>NUCLEOTIDE SEQUENCE [LARGE SCALE GENOMIC DNA]</scope>
    <source>
        <strain evidence="18 19">HV10_M2</strain>
    </source>
</reference>
<dbReference type="CDD" id="cd00082">
    <property type="entry name" value="HisKA"/>
    <property type="match status" value="1"/>
</dbReference>
<dbReference type="GO" id="GO:0000155">
    <property type="term" value="F:phosphorelay sensor kinase activity"/>
    <property type="evidence" value="ECO:0007669"/>
    <property type="project" value="InterPro"/>
</dbReference>
<dbReference type="PROSITE" id="PS50109">
    <property type="entry name" value="HIS_KIN"/>
    <property type="match status" value="1"/>
</dbReference>
<comment type="catalytic activity">
    <reaction evidence="1">
        <text>ATP + protein L-histidine = ADP + protein N-phospho-L-histidine.</text>
        <dbReference type="EC" id="2.7.13.3"/>
    </reaction>
</comment>
<dbReference type="InterPro" id="IPR000014">
    <property type="entry name" value="PAS"/>
</dbReference>
<dbReference type="InterPro" id="IPR025201">
    <property type="entry name" value="KdpD_TM"/>
</dbReference>
<dbReference type="CDD" id="cd00130">
    <property type="entry name" value="PAS"/>
    <property type="match status" value="3"/>
</dbReference>
<dbReference type="RefSeq" id="WP_088617731.1">
    <property type="nucleotide sequence ID" value="NZ_CP022129.1"/>
</dbReference>
<dbReference type="PROSITE" id="PS50113">
    <property type="entry name" value="PAC"/>
    <property type="match status" value="2"/>
</dbReference>
<dbReference type="SMART" id="SM00091">
    <property type="entry name" value="PAS"/>
    <property type="match status" value="2"/>
</dbReference>
<keyword evidence="4" id="KW-0597">Phosphoprotein</keyword>
<dbReference type="InterPro" id="IPR013656">
    <property type="entry name" value="PAS_4"/>
</dbReference>
<dbReference type="NCBIfam" id="TIGR00229">
    <property type="entry name" value="sensory_box"/>
    <property type="match status" value="3"/>
</dbReference>
<keyword evidence="12 14" id="KW-0472">Membrane</keyword>
<evidence type="ECO:0000313" key="19">
    <source>
        <dbReference type="Proteomes" id="UP000197019"/>
    </source>
</evidence>